<gene>
    <name evidence="2" type="primary">OJ1116_C08.126</name>
</gene>
<feature type="region of interest" description="Disordered" evidence="1">
    <location>
        <begin position="48"/>
        <end position="89"/>
    </location>
</feature>
<dbReference type="Proteomes" id="UP000000763">
    <property type="component" value="Chromosome 7"/>
</dbReference>
<feature type="compositionally biased region" description="Basic and acidic residues" evidence="1">
    <location>
        <begin position="12"/>
        <end position="21"/>
    </location>
</feature>
<organism evidence="2 3">
    <name type="scientific">Oryza sativa subsp. japonica</name>
    <name type="common">Rice</name>
    <dbReference type="NCBI Taxonomy" id="39947"/>
    <lineage>
        <taxon>Eukaryota</taxon>
        <taxon>Viridiplantae</taxon>
        <taxon>Streptophyta</taxon>
        <taxon>Embryophyta</taxon>
        <taxon>Tracheophyta</taxon>
        <taxon>Spermatophyta</taxon>
        <taxon>Magnoliopsida</taxon>
        <taxon>Liliopsida</taxon>
        <taxon>Poales</taxon>
        <taxon>Poaceae</taxon>
        <taxon>BOP clade</taxon>
        <taxon>Oryzoideae</taxon>
        <taxon>Oryzeae</taxon>
        <taxon>Oryzinae</taxon>
        <taxon>Oryza</taxon>
        <taxon>Oryza sativa</taxon>
    </lineage>
</organism>
<evidence type="ECO:0000313" key="2">
    <source>
        <dbReference type="EMBL" id="BAC20663.1"/>
    </source>
</evidence>
<name>Q8H4L2_ORYSJ</name>
<dbReference type="AlphaFoldDB" id="Q8H4L2"/>
<evidence type="ECO:0000256" key="1">
    <source>
        <dbReference type="SAM" id="MobiDB-lite"/>
    </source>
</evidence>
<accession>Q8H4L2</accession>
<protein>
    <submittedName>
        <fullName evidence="2">Uncharacterized protein</fullName>
    </submittedName>
</protein>
<evidence type="ECO:0000313" key="3">
    <source>
        <dbReference type="Proteomes" id="UP000000763"/>
    </source>
</evidence>
<reference evidence="3" key="2">
    <citation type="journal article" date="2008" name="Nucleic Acids Res.">
        <title>The rice annotation project database (RAP-DB): 2008 update.</title>
        <authorList>
            <consortium name="The rice annotation project (RAP)"/>
        </authorList>
    </citation>
    <scope>GENOME REANNOTATION</scope>
    <source>
        <strain evidence="3">cv. Nipponbare</strain>
    </source>
</reference>
<reference evidence="3" key="1">
    <citation type="journal article" date="2005" name="Nature">
        <title>The map-based sequence of the rice genome.</title>
        <authorList>
            <consortium name="International rice genome sequencing project (IRGSP)"/>
            <person name="Matsumoto T."/>
            <person name="Wu J."/>
            <person name="Kanamori H."/>
            <person name="Katayose Y."/>
            <person name="Fujisawa M."/>
            <person name="Namiki N."/>
            <person name="Mizuno H."/>
            <person name="Yamamoto K."/>
            <person name="Antonio B.A."/>
            <person name="Baba T."/>
            <person name="Sakata K."/>
            <person name="Nagamura Y."/>
            <person name="Aoki H."/>
            <person name="Arikawa K."/>
            <person name="Arita K."/>
            <person name="Bito T."/>
            <person name="Chiden Y."/>
            <person name="Fujitsuka N."/>
            <person name="Fukunaka R."/>
            <person name="Hamada M."/>
            <person name="Harada C."/>
            <person name="Hayashi A."/>
            <person name="Hijishita S."/>
            <person name="Honda M."/>
            <person name="Hosokawa S."/>
            <person name="Ichikawa Y."/>
            <person name="Idonuma A."/>
            <person name="Iijima M."/>
            <person name="Ikeda M."/>
            <person name="Ikeno M."/>
            <person name="Ito K."/>
            <person name="Ito S."/>
            <person name="Ito T."/>
            <person name="Ito Y."/>
            <person name="Ito Y."/>
            <person name="Iwabuchi A."/>
            <person name="Kamiya K."/>
            <person name="Karasawa W."/>
            <person name="Kurita K."/>
            <person name="Katagiri S."/>
            <person name="Kikuta A."/>
            <person name="Kobayashi H."/>
            <person name="Kobayashi N."/>
            <person name="Machita K."/>
            <person name="Maehara T."/>
            <person name="Masukawa M."/>
            <person name="Mizubayashi T."/>
            <person name="Mukai Y."/>
            <person name="Nagasaki H."/>
            <person name="Nagata Y."/>
            <person name="Naito S."/>
            <person name="Nakashima M."/>
            <person name="Nakama Y."/>
            <person name="Nakamichi Y."/>
            <person name="Nakamura M."/>
            <person name="Meguro A."/>
            <person name="Negishi M."/>
            <person name="Ohta I."/>
            <person name="Ohta T."/>
            <person name="Okamoto M."/>
            <person name="Ono N."/>
            <person name="Saji S."/>
            <person name="Sakaguchi M."/>
            <person name="Sakai K."/>
            <person name="Shibata M."/>
            <person name="Shimokawa T."/>
            <person name="Song J."/>
            <person name="Takazaki Y."/>
            <person name="Terasawa K."/>
            <person name="Tsugane M."/>
            <person name="Tsuji K."/>
            <person name="Ueda S."/>
            <person name="Waki K."/>
            <person name="Yamagata H."/>
            <person name="Yamamoto M."/>
            <person name="Yamamoto S."/>
            <person name="Yamane H."/>
            <person name="Yoshiki S."/>
            <person name="Yoshihara R."/>
            <person name="Yukawa K."/>
            <person name="Zhong H."/>
            <person name="Yano M."/>
            <person name="Yuan Q."/>
            <person name="Ouyang S."/>
            <person name="Liu J."/>
            <person name="Jones K.M."/>
            <person name="Gansberger K."/>
            <person name="Moffat K."/>
            <person name="Hill J."/>
            <person name="Bera J."/>
            <person name="Fadrosh D."/>
            <person name="Jin S."/>
            <person name="Johri S."/>
            <person name="Kim M."/>
            <person name="Overton L."/>
            <person name="Reardon M."/>
            <person name="Tsitrin T."/>
            <person name="Vuong H."/>
            <person name="Weaver B."/>
            <person name="Ciecko A."/>
            <person name="Tallon L."/>
            <person name="Jackson J."/>
            <person name="Pai G."/>
            <person name="Aken S.V."/>
            <person name="Utterback T."/>
            <person name="Reidmuller S."/>
            <person name="Feldblyum T."/>
            <person name="Hsiao J."/>
            <person name="Zismann V."/>
            <person name="Iobst S."/>
            <person name="de Vazeille A.R."/>
            <person name="Buell C.R."/>
            <person name="Ying K."/>
            <person name="Li Y."/>
            <person name="Lu T."/>
            <person name="Huang Y."/>
            <person name="Zhao Q."/>
            <person name="Feng Q."/>
            <person name="Zhang L."/>
            <person name="Zhu J."/>
            <person name="Weng Q."/>
            <person name="Mu J."/>
            <person name="Lu Y."/>
            <person name="Fan D."/>
            <person name="Liu Y."/>
            <person name="Guan J."/>
            <person name="Zhang Y."/>
            <person name="Yu S."/>
            <person name="Liu X."/>
            <person name="Zhang Y."/>
            <person name="Hong G."/>
            <person name="Han B."/>
            <person name="Choisne N."/>
            <person name="Demange N."/>
            <person name="Orjeda G."/>
            <person name="Samain S."/>
            <person name="Cattolico L."/>
            <person name="Pelletier E."/>
            <person name="Couloux A."/>
            <person name="Segurens B."/>
            <person name="Wincker P."/>
            <person name="D'Hont A."/>
            <person name="Scarpelli C."/>
            <person name="Weissenbach J."/>
            <person name="Salanoubat M."/>
            <person name="Quetier F."/>
            <person name="Yu Y."/>
            <person name="Kim H.R."/>
            <person name="Rambo T."/>
            <person name="Currie J."/>
            <person name="Collura K."/>
            <person name="Luo M."/>
            <person name="Yang T."/>
            <person name="Ammiraju J.S.S."/>
            <person name="Engler F."/>
            <person name="Soderlund C."/>
            <person name="Wing R.A."/>
            <person name="Palmer L.E."/>
            <person name="de la Bastide M."/>
            <person name="Spiegel L."/>
            <person name="Nascimento L."/>
            <person name="Zutavern T."/>
            <person name="O'Shaughnessy A."/>
            <person name="Dike S."/>
            <person name="Dedhia N."/>
            <person name="Preston R."/>
            <person name="Balija V."/>
            <person name="McCombie W.R."/>
            <person name="Chow T."/>
            <person name="Chen H."/>
            <person name="Chung M."/>
            <person name="Chen C."/>
            <person name="Shaw J."/>
            <person name="Wu H."/>
            <person name="Hsiao K."/>
            <person name="Chao Y."/>
            <person name="Chu M."/>
            <person name="Cheng C."/>
            <person name="Hour A."/>
            <person name="Lee P."/>
            <person name="Lin S."/>
            <person name="Lin Y."/>
            <person name="Liou J."/>
            <person name="Liu S."/>
            <person name="Hsing Y."/>
            <person name="Raghuvanshi S."/>
            <person name="Mohanty A."/>
            <person name="Bharti A.K."/>
            <person name="Gaur A."/>
            <person name="Gupta V."/>
            <person name="Kumar D."/>
            <person name="Ravi V."/>
            <person name="Vij S."/>
            <person name="Kapur A."/>
            <person name="Khurana P."/>
            <person name="Khurana P."/>
            <person name="Khurana J.P."/>
            <person name="Tyagi A.K."/>
            <person name="Gaikwad K."/>
            <person name="Singh A."/>
            <person name="Dalal V."/>
            <person name="Srivastava S."/>
            <person name="Dixit A."/>
            <person name="Pal A.K."/>
            <person name="Ghazi I.A."/>
            <person name="Yadav M."/>
            <person name="Pandit A."/>
            <person name="Bhargava A."/>
            <person name="Sureshbabu K."/>
            <person name="Batra K."/>
            <person name="Sharma T.R."/>
            <person name="Mohapatra T."/>
            <person name="Singh N.K."/>
            <person name="Messing J."/>
            <person name="Nelson A.B."/>
            <person name="Fuks G."/>
            <person name="Kavchok S."/>
            <person name="Keizer G."/>
            <person name="Linton E."/>
            <person name="Llaca V."/>
            <person name="Song R."/>
            <person name="Tanyolac B."/>
            <person name="Young S."/>
            <person name="Ho-Il K."/>
            <person name="Hahn J.H."/>
            <person name="Sangsakoo G."/>
            <person name="Vanavichit A."/>
            <person name="de Mattos Luiz.A.T."/>
            <person name="Zimmer P.D."/>
            <person name="Malone G."/>
            <person name="Dellagostin O."/>
            <person name="de Oliveira A.C."/>
            <person name="Bevan M."/>
            <person name="Bancroft I."/>
            <person name="Minx P."/>
            <person name="Cordum H."/>
            <person name="Wilson R."/>
            <person name="Cheng Z."/>
            <person name="Jin W."/>
            <person name="Jiang J."/>
            <person name="Leong S.A."/>
            <person name="Iwama H."/>
            <person name="Gojobori T."/>
            <person name="Itoh T."/>
            <person name="Niimura Y."/>
            <person name="Fujii Y."/>
            <person name="Habara T."/>
            <person name="Sakai H."/>
            <person name="Sato Y."/>
            <person name="Wilson G."/>
            <person name="Kumar K."/>
            <person name="McCouch S."/>
            <person name="Juretic N."/>
            <person name="Hoen D."/>
            <person name="Wright S."/>
            <person name="Bruskiewich R."/>
            <person name="Bureau T."/>
            <person name="Miyao A."/>
            <person name="Hirochika H."/>
            <person name="Nishikawa T."/>
            <person name="Kadowaki K."/>
            <person name="Sugiura M."/>
            <person name="Burr B."/>
            <person name="Sasaki T."/>
        </authorList>
    </citation>
    <scope>NUCLEOTIDE SEQUENCE [LARGE SCALE GENOMIC DNA]</scope>
    <source>
        <strain evidence="3">cv. Nipponbare</strain>
    </source>
</reference>
<sequence>MGGGGGGSDGDDERRTVDPARRTYNHIIGSIHVNKTVKDEQIEDAKHVDTDGFGNPVARQEEFTVPSLNGSAQHASEEEDEPYERIGSSRVERFPKTQKSYCYLLLVQNVEGAGFGELLSRLPLSTGEWDGVDYKQQRSTEEEANPRLIPRMLRGGGGSNYIEISGHLIRAPTRSPLCITEPNQISHA</sequence>
<dbReference type="EMBL" id="AP004002">
    <property type="protein sequence ID" value="BAC20663.1"/>
    <property type="molecule type" value="Genomic_DNA"/>
</dbReference>
<feature type="region of interest" description="Disordered" evidence="1">
    <location>
        <begin position="1"/>
        <end position="21"/>
    </location>
</feature>
<proteinExistence type="predicted"/>